<organism evidence="3 4">
    <name type="scientific">Pseudoalteromonas luteoviolacea (strain 2ta16)</name>
    <dbReference type="NCBI Taxonomy" id="1353533"/>
    <lineage>
        <taxon>Bacteria</taxon>
        <taxon>Pseudomonadati</taxon>
        <taxon>Pseudomonadota</taxon>
        <taxon>Gammaproteobacteria</taxon>
        <taxon>Alteromonadales</taxon>
        <taxon>Pseudoalteromonadaceae</taxon>
        <taxon>Pseudoalteromonas</taxon>
    </lineage>
</organism>
<proteinExistence type="predicted"/>
<dbReference type="Pfam" id="PF05057">
    <property type="entry name" value="DUF676"/>
    <property type="match status" value="1"/>
</dbReference>
<accession>V4HS12</accession>
<dbReference type="SUPFAM" id="SSF53474">
    <property type="entry name" value="alpha/beta-Hydrolases"/>
    <property type="match status" value="1"/>
</dbReference>
<gene>
    <name evidence="3" type="ORF">PL2TA16_04161</name>
</gene>
<name>V4HS12_PSEL2</name>
<dbReference type="InterPro" id="IPR007751">
    <property type="entry name" value="DUF676_lipase-like"/>
</dbReference>
<dbReference type="RefSeq" id="WP_023399984.1">
    <property type="nucleotide sequence ID" value="NZ_AUSV01000049.1"/>
</dbReference>
<evidence type="ECO:0000256" key="1">
    <source>
        <dbReference type="SAM" id="SignalP"/>
    </source>
</evidence>
<dbReference type="PATRIC" id="fig|1353533.3.peg.3102"/>
<reference evidence="3 4" key="1">
    <citation type="submission" date="2013-07" db="EMBL/GenBank/DDBJ databases">
        <title>Draft genome sequence of Pseudoalteromonas luteoviolacea 2ta16.</title>
        <authorList>
            <person name="Allen E.E."/>
            <person name="Azam F."/>
            <person name="Podell S."/>
        </authorList>
    </citation>
    <scope>NUCLEOTIDE SEQUENCE [LARGE SCALE GENOMIC DNA]</scope>
    <source>
        <strain evidence="3 4">2ta16</strain>
    </source>
</reference>
<evidence type="ECO:0000313" key="3">
    <source>
        <dbReference type="EMBL" id="ESP92568.1"/>
    </source>
</evidence>
<feature type="chain" id="PRO_5004718711" evidence="1">
    <location>
        <begin position="24"/>
        <end position="485"/>
    </location>
</feature>
<comment type="caution">
    <text evidence="3">The sequence shown here is derived from an EMBL/GenBank/DDBJ whole genome shotgun (WGS) entry which is preliminary data.</text>
</comment>
<dbReference type="EMBL" id="AUSV01000049">
    <property type="protein sequence ID" value="ESP92568.1"/>
    <property type="molecule type" value="Genomic_DNA"/>
</dbReference>
<dbReference type="InterPro" id="IPR029058">
    <property type="entry name" value="AB_hydrolase_fold"/>
</dbReference>
<evidence type="ECO:0000313" key="4">
    <source>
        <dbReference type="Proteomes" id="UP000017820"/>
    </source>
</evidence>
<sequence>MFTNIKKLLLPLSATLFSLNAHASGPFVINSSASYMIDGPLRGAIITGARIKVDQRTGRTSVLEAEKMYEIINNSQVRLISEREEQGRRTGYCMQYYRHDPSQLEFCKGTHSNRYNNFKLYTNTELGQDNIFDKPVYIIDGLDPNSTRTMKTFFDMFFPSGSSNYGKPQFQRELNNSTRDIVFINTDSRSDISNSSEVFKRLLLVDKFRHAGMKKSAVIGYSMGGLIARKALADLESKRIDHNVSFYGTLDTPHRGANTPYQVVEMLRSMKNKLNDCRFIPDCSRSREKIAASLDSLVAGTAGTMSVIGNDVYRTYEDLARYGQPLKHASAAFSNGNGYGRNYDGSYGEPGENKDIMTAQFDLGFDKRTFRIKSTKIDNHAYKGYYPYNSKHFDYAPGSYLAGYGALRQELSSSGVAILSYNNVDKHSFIPTVSALDINSSSLNTLPYYNSSSFKHVFHGGANNYPHDRMEHHTYELQNMLNLYH</sequence>
<dbReference type="AlphaFoldDB" id="V4HS12"/>
<feature type="signal peptide" evidence="1">
    <location>
        <begin position="1"/>
        <end position="23"/>
    </location>
</feature>
<keyword evidence="1" id="KW-0732">Signal</keyword>
<feature type="domain" description="DUF676" evidence="2">
    <location>
        <begin position="213"/>
        <end position="274"/>
    </location>
</feature>
<evidence type="ECO:0000259" key="2">
    <source>
        <dbReference type="Pfam" id="PF05057"/>
    </source>
</evidence>
<protein>
    <submittedName>
        <fullName evidence="3">PGAP1-like protein</fullName>
    </submittedName>
</protein>
<dbReference type="Gene3D" id="3.40.50.1820">
    <property type="entry name" value="alpha/beta hydrolase"/>
    <property type="match status" value="1"/>
</dbReference>
<dbReference type="Proteomes" id="UP000017820">
    <property type="component" value="Unassembled WGS sequence"/>
</dbReference>